<comment type="caution">
    <text evidence="1">The sequence shown here is derived from an EMBL/GenBank/DDBJ whole genome shotgun (WGS) entry which is preliminary data.</text>
</comment>
<proteinExistence type="predicted"/>
<sequence length="30" mass="3079">MPRGPAGHLRFCLRLEGGCAGFGYGVVLGS</sequence>
<name>A0A7W8IHF2_9BACT</name>
<organism evidence="1 2">
    <name type="scientific">Tunturiibacter empetritectus</name>
    <dbReference type="NCBI Taxonomy" id="3069691"/>
    <lineage>
        <taxon>Bacteria</taxon>
        <taxon>Pseudomonadati</taxon>
        <taxon>Acidobacteriota</taxon>
        <taxon>Terriglobia</taxon>
        <taxon>Terriglobales</taxon>
        <taxon>Acidobacteriaceae</taxon>
        <taxon>Tunturiibacter</taxon>
    </lineage>
</organism>
<dbReference type="Proteomes" id="UP000568106">
    <property type="component" value="Unassembled WGS sequence"/>
</dbReference>
<keyword evidence="2" id="KW-1185">Reference proteome</keyword>
<accession>A0A7W8IHF2</accession>
<reference evidence="1" key="1">
    <citation type="submission" date="2020-08" db="EMBL/GenBank/DDBJ databases">
        <title>Genomic Encyclopedia of Type Strains, Phase IV (KMG-V): Genome sequencing to study the core and pangenomes of soil and plant-associated prokaryotes.</title>
        <authorList>
            <person name="Whitman W."/>
        </authorList>
    </citation>
    <scope>NUCLEOTIDE SEQUENCE [LARGE SCALE GENOMIC DNA]</scope>
    <source>
        <strain evidence="1">M8UP27</strain>
    </source>
</reference>
<evidence type="ECO:0000313" key="2">
    <source>
        <dbReference type="Proteomes" id="UP000568106"/>
    </source>
</evidence>
<gene>
    <name evidence="1" type="ORF">HDF09_001036</name>
</gene>
<evidence type="ECO:0000313" key="1">
    <source>
        <dbReference type="EMBL" id="MBB5316386.1"/>
    </source>
</evidence>
<dbReference type="EMBL" id="JACHDY010000001">
    <property type="protein sequence ID" value="MBB5316386.1"/>
    <property type="molecule type" value="Genomic_DNA"/>
</dbReference>
<dbReference type="AlphaFoldDB" id="A0A7W8IHF2"/>
<protein>
    <submittedName>
        <fullName evidence="1">Uncharacterized protein</fullName>
    </submittedName>
</protein>